<accession>A0A1X6XE64</accession>
<evidence type="ECO:0000256" key="2">
    <source>
        <dbReference type="ARBA" id="ARBA00022448"/>
    </source>
</evidence>
<feature type="transmembrane region" description="Helical" evidence="7">
    <location>
        <begin position="254"/>
        <end position="278"/>
    </location>
</feature>
<keyword evidence="4 7" id="KW-0812">Transmembrane</keyword>
<dbReference type="AlphaFoldDB" id="A0A1X6XE64"/>
<keyword evidence="5 7" id="KW-1133">Transmembrane helix</keyword>
<dbReference type="EMBL" id="FWFF01000012">
    <property type="protein sequence ID" value="SLM97542.1"/>
    <property type="molecule type" value="Genomic_DNA"/>
</dbReference>
<evidence type="ECO:0000256" key="3">
    <source>
        <dbReference type="ARBA" id="ARBA00022475"/>
    </source>
</evidence>
<sequence length="375" mass="38661">MFLAWRDMRFARGRFALITGVVLLMTLLIGLLSGLTGGLAQQNISAVRALDGERVVLAAETFDESELTDAQVEAWNDSDLVENVREVGILRFTIDAPEADSGSTEAAGADETGTSAPGISAAMFGGAADSPARDGQVALSPQAAEDLGVGDADQVSVLGIDLAVDVLAEDRWYAHTPVAYVTMSDWQEMQTRLGRDDVAATALTLDVSDNASEAGDASVDDQLEALAEESSTTVNSNLSSLLAIASLRSEIGSLLMMVGMLFGISALVVGAFFTVWTMQRTGDVAVLKALGASTPSLMRDALGQSLAVLIAGVGGGILLTAALGLAVSGVVPFVVAWYTTLLPAVLLIALGLVGAAFALRSVTQADPLTALGSAR</sequence>
<comment type="subcellular location">
    <subcellularLocation>
        <location evidence="1">Cell membrane</location>
        <topology evidence="1">Multi-pass membrane protein</topology>
    </subcellularLocation>
</comment>
<keyword evidence="6 7" id="KW-0472">Membrane</keyword>
<keyword evidence="2" id="KW-0813">Transport</keyword>
<dbReference type="InterPro" id="IPR051125">
    <property type="entry name" value="ABC-4/HrtB_transporter"/>
</dbReference>
<dbReference type="PANTHER" id="PTHR43738:SF1">
    <property type="entry name" value="HEMIN TRANSPORT SYSTEM PERMEASE PROTEIN HRTB-RELATED"/>
    <property type="match status" value="1"/>
</dbReference>
<dbReference type="Proteomes" id="UP000196581">
    <property type="component" value="Unassembled WGS sequence"/>
</dbReference>
<evidence type="ECO:0000256" key="5">
    <source>
        <dbReference type="ARBA" id="ARBA00022989"/>
    </source>
</evidence>
<feature type="domain" description="ABC3 transporter permease C-terminal" evidence="8">
    <location>
        <begin position="256"/>
        <end position="365"/>
    </location>
</feature>
<keyword evidence="3" id="KW-1003">Cell membrane</keyword>
<dbReference type="PANTHER" id="PTHR43738">
    <property type="entry name" value="ABC TRANSPORTER, MEMBRANE PROTEIN"/>
    <property type="match status" value="1"/>
</dbReference>
<dbReference type="Pfam" id="PF02687">
    <property type="entry name" value="FtsX"/>
    <property type="match status" value="1"/>
</dbReference>
<evidence type="ECO:0000256" key="1">
    <source>
        <dbReference type="ARBA" id="ARBA00004651"/>
    </source>
</evidence>
<reference evidence="10" key="1">
    <citation type="submission" date="2017-02" db="EMBL/GenBank/DDBJ databases">
        <authorList>
            <person name="Dridi B."/>
        </authorList>
    </citation>
    <scope>NUCLEOTIDE SEQUENCE [LARGE SCALE GENOMIC DNA]</scope>
    <source>
        <strain evidence="10">B Co 03.10</strain>
    </source>
</reference>
<protein>
    <submittedName>
        <fullName evidence="9">Putative ABC transport system transmembrane protein</fullName>
    </submittedName>
</protein>
<evidence type="ECO:0000313" key="10">
    <source>
        <dbReference type="Proteomes" id="UP000196581"/>
    </source>
</evidence>
<dbReference type="InterPro" id="IPR003838">
    <property type="entry name" value="ABC3_permease_C"/>
</dbReference>
<feature type="transmembrane region" description="Helical" evidence="7">
    <location>
        <begin position="306"/>
        <end position="331"/>
    </location>
</feature>
<evidence type="ECO:0000313" key="9">
    <source>
        <dbReference type="EMBL" id="SLM97542.1"/>
    </source>
</evidence>
<proteinExistence type="predicted"/>
<evidence type="ECO:0000256" key="6">
    <source>
        <dbReference type="ARBA" id="ARBA00023136"/>
    </source>
</evidence>
<evidence type="ECO:0000256" key="7">
    <source>
        <dbReference type="SAM" id="Phobius"/>
    </source>
</evidence>
<feature type="transmembrane region" description="Helical" evidence="7">
    <location>
        <begin position="337"/>
        <end position="359"/>
    </location>
</feature>
<evidence type="ECO:0000256" key="4">
    <source>
        <dbReference type="ARBA" id="ARBA00022692"/>
    </source>
</evidence>
<keyword evidence="10" id="KW-1185">Reference proteome</keyword>
<evidence type="ECO:0000259" key="8">
    <source>
        <dbReference type="Pfam" id="PF02687"/>
    </source>
</evidence>
<name>A0A1X6XE64_9MICO</name>
<organism evidence="9 10">
    <name type="scientific">Brevibacterium yomogidense</name>
    <dbReference type="NCBI Taxonomy" id="946573"/>
    <lineage>
        <taxon>Bacteria</taxon>
        <taxon>Bacillati</taxon>
        <taxon>Actinomycetota</taxon>
        <taxon>Actinomycetes</taxon>
        <taxon>Micrococcales</taxon>
        <taxon>Brevibacteriaceae</taxon>
        <taxon>Brevibacterium</taxon>
    </lineage>
</organism>
<dbReference type="GO" id="GO:0005886">
    <property type="term" value="C:plasma membrane"/>
    <property type="evidence" value="ECO:0007669"/>
    <property type="project" value="UniProtKB-SubCell"/>
</dbReference>
<gene>
    <name evidence="9" type="ORF">FM105_07275</name>
</gene>